<dbReference type="PROSITE" id="PS51257">
    <property type="entry name" value="PROKAR_LIPOPROTEIN"/>
    <property type="match status" value="1"/>
</dbReference>
<dbReference type="RefSeq" id="WP_219779268.1">
    <property type="nucleotide sequence ID" value="NZ_JAHXPT010000005.1"/>
</dbReference>
<reference evidence="2 3" key="1">
    <citation type="submission" date="2021-07" db="EMBL/GenBank/DDBJ databases">
        <title>Clostridium weizhouense sp. nov., an anaerobic bacterium isolated from activated sludge of Petroleum wastewater.</title>
        <authorList>
            <person name="Li Q."/>
        </authorList>
    </citation>
    <scope>NUCLEOTIDE SEQUENCE [LARGE SCALE GENOMIC DNA]</scope>
    <source>
        <strain evidence="2 3">YB-6</strain>
    </source>
</reference>
<dbReference type="Pfam" id="PF13349">
    <property type="entry name" value="DUF4097"/>
    <property type="match status" value="1"/>
</dbReference>
<protein>
    <submittedName>
        <fullName evidence="2">DUF4097 domain-containing protein</fullName>
    </submittedName>
</protein>
<evidence type="ECO:0000259" key="1">
    <source>
        <dbReference type="Pfam" id="PF13349"/>
    </source>
</evidence>
<comment type="caution">
    <text evidence="2">The sequence shown here is derived from an EMBL/GenBank/DDBJ whole genome shotgun (WGS) entry which is preliminary data.</text>
</comment>
<dbReference type="Proteomes" id="UP001519921">
    <property type="component" value="Unassembled WGS sequence"/>
</dbReference>
<evidence type="ECO:0000313" key="2">
    <source>
        <dbReference type="EMBL" id="MBW6410172.1"/>
    </source>
</evidence>
<dbReference type="EMBL" id="JAHXPT010000005">
    <property type="protein sequence ID" value="MBW6410172.1"/>
    <property type="molecule type" value="Genomic_DNA"/>
</dbReference>
<keyword evidence="3" id="KW-1185">Reference proteome</keyword>
<feature type="domain" description="DUF4097" evidence="1">
    <location>
        <begin position="131"/>
        <end position="244"/>
    </location>
</feature>
<name>A0ABS7ANF0_9CLOT</name>
<dbReference type="InterPro" id="IPR025164">
    <property type="entry name" value="Toastrack_DUF4097"/>
</dbReference>
<organism evidence="2 3">
    <name type="scientific">Clostridium weizhouense</name>
    <dbReference type="NCBI Taxonomy" id="2859781"/>
    <lineage>
        <taxon>Bacteria</taxon>
        <taxon>Bacillati</taxon>
        <taxon>Bacillota</taxon>
        <taxon>Clostridia</taxon>
        <taxon>Eubacteriales</taxon>
        <taxon>Clostridiaceae</taxon>
        <taxon>Clostridium</taxon>
    </lineage>
</organism>
<accession>A0ABS7ANF0</accession>
<evidence type="ECO:0000313" key="3">
    <source>
        <dbReference type="Proteomes" id="UP001519921"/>
    </source>
</evidence>
<proteinExistence type="predicted"/>
<gene>
    <name evidence="2" type="ORF">KYD98_08705</name>
</gene>
<sequence length="267" mass="28995">MKKILILIIAGILLISSIGCNINSKQKNITSNQEIETLNEKKVIDEKVNLDNVTDIDIEICAAKASIKSYDGEDVRVTGELYEKSNDIDINKDGNKIQIIEKRDKLKGLDIDAENDVSKFDILVPSKFNGNFIFKQKAGTADIKGIKVKNIAFTGDSVKAICESIKFDKLNLSSGAGEFDLNLKEKCGDIEIKGGVGKLNLKMAEVGGNLKYEGGVGDINITIPKNSPVKLLAEKGLGHCNIDAKTSGEETYTFDLEVGVGSINVRN</sequence>